<dbReference type="Proteomes" id="UP000669317">
    <property type="component" value="Unassembled WGS sequence"/>
</dbReference>
<feature type="compositionally biased region" description="Low complexity" evidence="2">
    <location>
        <begin position="241"/>
        <end position="257"/>
    </location>
</feature>
<protein>
    <submittedName>
        <fullName evidence="3">Uncharacterized protein</fullName>
    </submittedName>
</protein>
<evidence type="ECO:0000313" key="3">
    <source>
        <dbReference type="EMBL" id="MBP0111728.1"/>
    </source>
</evidence>
<evidence type="ECO:0000256" key="1">
    <source>
        <dbReference type="SAM" id="Coils"/>
    </source>
</evidence>
<gene>
    <name evidence="3" type="ORF">JWS04_11665</name>
</gene>
<feature type="compositionally biased region" description="Low complexity" evidence="2">
    <location>
        <begin position="215"/>
        <end position="229"/>
    </location>
</feature>
<keyword evidence="4" id="KW-1185">Reference proteome</keyword>
<proteinExistence type="predicted"/>
<feature type="region of interest" description="Disordered" evidence="2">
    <location>
        <begin position="166"/>
        <end position="229"/>
    </location>
</feature>
<comment type="caution">
    <text evidence="3">The sequence shown here is derived from an EMBL/GenBank/DDBJ whole genome shotgun (WGS) entry which is preliminary data.</text>
</comment>
<feature type="compositionally biased region" description="Polar residues" evidence="2">
    <location>
        <begin position="167"/>
        <end position="176"/>
    </location>
</feature>
<dbReference type="EMBL" id="JAGIKT010000022">
    <property type="protein sequence ID" value="MBP0111728.1"/>
    <property type="molecule type" value="Genomic_DNA"/>
</dbReference>
<evidence type="ECO:0000256" key="2">
    <source>
        <dbReference type="SAM" id="MobiDB-lite"/>
    </source>
</evidence>
<reference evidence="3 4" key="1">
    <citation type="submission" date="2021-03" db="EMBL/GenBank/DDBJ databases">
        <title>Genome Sequence of Bradyrhizobium vignae strain ISRA400.</title>
        <authorList>
            <person name="Tisa L.S."/>
            <person name="Svistoonoff S."/>
            <person name="Hocher V."/>
            <person name="Fall S."/>
            <person name="Zaiya A."/>
            <person name="Naing D."/>
            <person name="Niang N."/>
            <person name="Diouf A."/>
            <person name="Dasylva M.C."/>
            <person name="Toure O."/>
            <person name="Gueye M."/>
            <person name="Gully D."/>
            <person name="Tisseyre P."/>
            <person name="Simpson S."/>
            <person name="Morris K."/>
            <person name="Thomas W.K."/>
        </authorList>
    </citation>
    <scope>NUCLEOTIDE SEQUENCE [LARGE SCALE GENOMIC DNA]</scope>
    <source>
        <strain evidence="3 4">ISRA400</strain>
    </source>
</reference>
<feature type="coiled-coil region" evidence="1">
    <location>
        <begin position="2"/>
        <end position="29"/>
    </location>
</feature>
<sequence length="271" mass="28350">MRGEAATEIKKLEAEAARLLKRRLRHEAEAGQLAKDEKAHDEAVEATILSSLREAGLTKLPLTQVLATIRALGAEAAAKDIPRNRALEATERASGGSLYGSEDAAVREVFVKISRNVSADNRAIIDDAGLGWNGKLGGWKGRVDSTAIEKLQNHFVDRVVILGEQEPPSQAGSADESTPPAPMGPDSSSDALATPAEDEGVDLGSMPEAGMIVGAATPPADDAYDNPDAAVVTSAGDAVARPAAPPRFGAFPRPLARLSQVDEEPDRPPGL</sequence>
<organism evidence="3 4">
    <name type="scientific">Bradyrhizobium vignae</name>
    <dbReference type="NCBI Taxonomy" id="1549949"/>
    <lineage>
        <taxon>Bacteria</taxon>
        <taxon>Pseudomonadati</taxon>
        <taxon>Pseudomonadota</taxon>
        <taxon>Alphaproteobacteria</taxon>
        <taxon>Hyphomicrobiales</taxon>
        <taxon>Nitrobacteraceae</taxon>
        <taxon>Bradyrhizobium</taxon>
    </lineage>
</organism>
<evidence type="ECO:0000313" key="4">
    <source>
        <dbReference type="Proteomes" id="UP000669317"/>
    </source>
</evidence>
<keyword evidence="1" id="KW-0175">Coiled coil</keyword>
<feature type="region of interest" description="Disordered" evidence="2">
    <location>
        <begin position="241"/>
        <end position="271"/>
    </location>
</feature>
<name>A0ABS3ZUA9_9BRAD</name>
<dbReference type="RefSeq" id="WP_209295033.1">
    <property type="nucleotide sequence ID" value="NZ_JAGIKT010000022.1"/>
</dbReference>
<accession>A0ABS3ZUA9</accession>